<keyword evidence="4 9" id="KW-0812">Transmembrane</keyword>
<comment type="similarity">
    <text evidence="2">Belongs to the GMC oxidoreductase family.</text>
</comment>
<evidence type="ECO:0000256" key="1">
    <source>
        <dbReference type="ARBA" id="ARBA00004141"/>
    </source>
</evidence>
<dbReference type="KEGG" id="cfj:CFIO01_05938"/>
<dbReference type="InterPro" id="IPR017871">
    <property type="entry name" value="ABC_transporter-like_CS"/>
</dbReference>
<accession>A0A010SM81</accession>
<dbReference type="eggNOG" id="KOG0061">
    <property type="taxonomic scope" value="Eukaryota"/>
</dbReference>
<dbReference type="GO" id="GO:0005524">
    <property type="term" value="F:ATP binding"/>
    <property type="evidence" value="ECO:0007669"/>
    <property type="project" value="UniProtKB-KW"/>
</dbReference>
<evidence type="ECO:0000256" key="9">
    <source>
        <dbReference type="SAM" id="Phobius"/>
    </source>
</evidence>
<dbReference type="PROSITE" id="PS50893">
    <property type="entry name" value="ABC_TRANSPORTER_2"/>
    <property type="match status" value="1"/>
</dbReference>
<comment type="subcellular location">
    <subcellularLocation>
        <location evidence="1">Membrane</location>
        <topology evidence="1">Multi-pass membrane protein</topology>
    </subcellularLocation>
</comment>
<dbReference type="PROSITE" id="PS00211">
    <property type="entry name" value="ABC_TRANSPORTER_1"/>
    <property type="match status" value="1"/>
</dbReference>
<dbReference type="Pfam" id="PF19055">
    <property type="entry name" value="ABC2_membrane_7"/>
    <property type="match status" value="1"/>
</dbReference>
<feature type="transmembrane region" description="Helical" evidence="9">
    <location>
        <begin position="961"/>
        <end position="983"/>
    </location>
</feature>
<dbReference type="Gene3D" id="3.30.560.10">
    <property type="entry name" value="Glucose Oxidase, domain 3"/>
    <property type="match status" value="1"/>
</dbReference>
<dbReference type="Pfam" id="PF01061">
    <property type="entry name" value="ABC2_membrane"/>
    <property type="match status" value="1"/>
</dbReference>
<dbReference type="GO" id="GO:0016887">
    <property type="term" value="F:ATP hydrolysis activity"/>
    <property type="evidence" value="ECO:0007669"/>
    <property type="project" value="InterPro"/>
</dbReference>
<evidence type="ECO:0000256" key="3">
    <source>
        <dbReference type="ARBA" id="ARBA00022448"/>
    </source>
</evidence>
<keyword evidence="5" id="KW-0547">Nucleotide-binding</keyword>
<dbReference type="InterPro" id="IPR027417">
    <property type="entry name" value="P-loop_NTPase"/>
</dbReference>
<dbReference type="eggNOG" id="KOG1238">
    <property type="taxonomic scope" value="Eukaryota"/>
</dbReference>
<dbReference type="Pfam" id="PF00732">
    <property type="entry name" value="GMC_oxred_N"/>
    <property type="match status" value="1"/>
</dbReference>
<sequence length="1675" mass="182529">MPFFHQSKPQWLKIASAVLLGATCVADAYVIPRQINSSQLLNSYDYVIVGGGTAGLTVADRLTEDPEIKVLVLEAADWGNMPENLMVSFLTRTSAFTDLLWPGLQSIPQPGLNGRTGNVFIAKQVGGGASVNAMMNMRGSAEDYDRWASLFGSEAQQGTADWSWDGILPFFKKGLHFTEPPPELTDNFDSVKYDASYWGDSSEIYAGWPRFYYPGVKPLVEAFKEIDGVEFPADSGAGKPGVFWFPTLMDPRTVTRSYAGTGHYLNVNATRPNYHLLLNTQARKLILDDKLCATGVEFPSGNSSFVTVTAKKEVLLAAGAIHTPQLLQLSGIGPRSLLEAGGIDVLVDLPGVGQNFQDHSSLSTMNITLSKLTEIHPNPTDLVEGNDFKTWADEVWAANKTGPYSIALTNLAGWLPFTAVSDRAEELATKLEQQDFASLLPTDAASTVVAGFKAQMKILAAQMRSKDTAFTRMQLIANQGSQGPVAMQSFSRGTININTTDPWNTEPVIDYRALSNPIEADFFVESIKFLRRYNFNTSLAPQFDPVEYAPGPEVTSDEDLKAYIAGAMSPTDYHPVGTASMMPLNLGGVVDQTLRVYGVKNLRVVDASVMPMVPSANTCQPTYALAEKTPSSMPIIFRQQKFVEQALALWIRPRHDAVYLARCCGPSVRGSPTVQDTMTDWFHSFPMAQGAAFIFGLDASDLPQDPYYPQTDPTGPSFLDTEGCLCALQVTPAGGAPEPAWQCIGDQSQGSIYTIRTGRWFNTLNGAGNANGPINDGSSPPDTEKPLRWLSGALRDSPGNDGLSVYDSACTGKNNTRFSTSFYEATAQINAGQQPYSAAPCYRQGAVPIEIQTVESWQADGCSPGFLCENNTVNSIPQYCPPLDGCQMARLASITCNFGGKNAGMGPFEPVVCQAGNYCPEENNGKVSIVCPAGSYCQPGAATPTPCSVGSRCPEGSSYELFLIPLVILIIVDVLAIAGMAIYRFRKRLRDHQSNKSRRPTLKRGMSSMKAQITGYRALSEDTDREMLPMSATYIPNRTDSYGGGFQAALELGSEYSVNVRPTSEMLNPQLMAFVSSMRRATDATNFGLSFSYSDLSFQPKKSSKVILQNVTGSIDRGTLTAVMGGSGAGKSTFVNVLMGKTKNTGGTVAVNSSPDKLKRYKKVIGYVPQDDIVLPELTVYENIVHSAKIRLPQTWSTADIESHVDSVIDCLELSHVRNSLVGSVAVPVISGGQRKRVSIGMELASAPMAIFLDEPTSGLDATAASSLMRTLKAVARLGITVIVIIHQPRTEIFENFDNLILLGNGQTIYEGPQAEVQDYLEGLGFGFPKHSNHGDIVTDIITGNGRDYKQMGEISKESLISKWLDHRQALTHKERHASSIMSNNGMYAAIKHRGAPLYRQTWLCLRRAMLQQYRTKAAFWAEMGLAALAGFLLGLAEHSKKGILFTGTFKEPYSILSTAVDFKSAPELALLVSIAVGLVSGAPGVKTFSEELLVHRREAEAGHNRLAYFLAKAVSVLPRMLLGCLHFTTFLFILTVPVINWGLAFLTNFFYFYCIYGLASIISMLVRREDAPLFATMISLIVAILSGAAPPLAKVKEWHLEWLWRASPGVWLAEIYFGQLVSPFGYLYDVDSAAAATGFHLNWLWRNMGVLVGIGTIYRVIAFLAMVFGQSRRR</sequence>
<dbReference type="InterPro" id="IPR043926">
    <property type="entry name" value="ABCG_dom"/>
</dbReference>
<dbReference type="InterPro" id="IPR013525">
    <property type="entry name" value="ABC2_TM"/>
</dbReference>
<feature type="domain" description="ABC transporter" evidence="10">
    <location>
        <begin position="1091"/>
        <end position="1330"/>
    </location>
</feature>
<dbReference type="PANTHER" id="PTHR48041">
    <property type="entry name" value="ABC TRANSPORTER G FAMILY MEMBER 28"/>
    <property type="match status" value="1"/>
</dbReference>
<keyword evidence="12" id="KW-1185">Reference proteome</keyword>
<feature type="transmembrane region" description="Helical" evidence="9">
    <location>
        <begin position="1550"/>
        <end position="1567"/>
    </location>
</feature>
<dbReference type="Gene3D" id="3.50.50.60">
    <property type="entry name" value="FAD/NAD(P)-binding domain"/>
    <property type="match status" value="1"/>
</dbReference>
<feature type="transmembrane region" description="Helical" evidence="9">
    <location>
        <begin position="1649"/>
        <end position="1669"/>
    </location>
</feature>
<keyword evidence="6" id="KW-0067">ATP-binding</keyword>
<reference evidence="11 12" key="1">
    <citation type="submission" date="2014-02" db="EMBL/GenBank/DDBJ databases">
        <title>The genome sequence of Colletotrichum fioriniae PJ7.</title>
        <authorList>
            <person name="Baroncelli R."/>
            <person name="Thon M.R."/>
        </authorList>
    </citation>
    <scope>NUCLEOTIDE SEQUENCE [LARGE SCALE GENOMIC DNA]</scope>
    <source>
        <strain evidence="11 12">PJ7</strain>
    </source>
</reference>
<dbReference type="GO" id="GO:0016614">
    <property type="term" value="F:oxidoreductase activity, acting on CH-OH group of donors"/>
    <property type="evidence" value="ECO:0007669"/>
    <property type="project" value="InterPro"/>
</dbReference>
<keyword evidence="8 9" id="KW-0472">Membrane</keyword>
<dbReference type="CDD" id="cd03213">
    <property type="entry name" value="ABCG_EPDR"/>
    <property type="match status" value="1"/>
</dbReference>
<dbReference type="SUPFAM" id="SSF54373">
    <property type="entry name" value="FAD-linked reductases, C-terminal domain"/>
    <property type="match status" value="1"/>
</dbReference>
<comment type="caution">
    <text evidence="11">The sequence shown here is derived from an EMBL/GenBank/DDBJ whole genome shotgun (WGS) entry which is preliminary data.</text>
</comment>
<dbReference type="Pfam" id="PF00005">
    <property type="entry name" value="ABC_tran"/>
    <property type="match status" value="1"/>
</dbReference>
<evidence type="ECO:0000256" key="8">
    <source>
        <dbReference type="ARBA" id="ARBA00023136"/>
    </source>
</evidence>
<evidence type="ECO:0000313" key="11">
    <source>
        <dbReference type="EMBL" id="EXF86003.1"/>
    </source>
</evidence>
<evidence type="ECO:0000256" key="7">
    <source>
        <dbReference type="ARBA" id="ARBA00022989"/>
    </source>
</evidence>
<dbReference type="PROSITE" id="PS00624">
    <property type="entry name" value="GMC_OXRED_2"/>
    <property type="match status" value="1"/>
</dbReference>
<dbReference type="Pfam" id="PF05199">
    <property type="entry name" value="GMC_oxred_C"/>
    <property type="match status" value="1"/>
</dbReference>
<dbReference type="OrthoDB" id="66620at2759"/>
<evidence type="ECO:0000256" key="6">
    <source>
        <dbReference type="ARBA" id="ARBA00022840"/>
    </source>
</evidence>
<keyword evidence="3" id="KW-0813">Transport</keyword>
<proteinExistence type="inferred from homology"/>
<dbReference type="InterPro" id="IPR050352">
    <property type="entry name" value="ABCG_transporters"/>
</dbReference>
<keyword evidence="7 9" id="KW-1133">Transmembrane helix</keyword>
<evidence type="ECO:0000256" key="4">
    <source>
        <dbReference type="ARBA" id="ARBA00022692"/>
    </source>
</evidence>
<dbReference type="Gene3D" id="3.40.50.300">
    <property type="entry name" value="P-loop containing nucleotide triphosphate hydrolases"/>
    <property type="match status" value="1"/>
</dbReference>
<dbReference type="PANTHER" id="PTHR48041:SF91">
    <property type="entry name" value="ABC TRANSPORTER G FAMILY MEMBER 28"/>
    <property type="match status" value="1"/>
</dbReference>
<dbReference type="InterPro" id="IPR007867">
    <property type="entry name" value="GMC_OxRtase_C"/>
</dbReference>
<dbReference type="GO" id="GO:0050660">
    <property type="term" value="F:flavin adenine dinucleotide binding"/>
    <property type="evidence" value="ECO:0007669"/>
    <property type="project" value="InterPro"/>
</dbReference>
<dbReference type="InterPro" id="IPR003439">
    <property type="entry name" value="ABC_transporter-like_ATP-bd"/>
</dbReference>
<dbReference type="InterPro" id="IPR036188">
    <property type="entry name" value="FAD/NAD-bd_sf"/>
</dbReference>
<feature type="transmembrane region" description="Helical" evidence="9">
    <location>
        <begin position="1521"/>
        <end position="1544"/>
    </location>
</feature>
<dbReference type="STRING" id="1445577.A0A010SM81"/>
<organism evidence="11 12">
    <name type="scientific">Colletotrichum fioriniae PJ7</name>
    <dbReference type="NCBI Taxonomy" id="1445577"/>
    <lineage>
        <taxon>Eukaryota</taxon>
        <taxon>Fungi</taxon>
        <taxon>Dikarya</taxon>
        <taxon>Ascomycota</taxon>
        <taxon>Pezizomycotina</taxon>
        <taxon>Sordariomycetes</taxon>
        <taxon>Hypocreomycetidae</taxon>
        <taxon>Glomerellales</taxon>
        <taxon>Glomerellaceae</taxon>
        <taxon>Colletotrichum</taxon>
        <taxon>Colletotrichum acutatum species complex</taxon>
    </lineage>
</organism>
<dbReference type="FunFam" id="3.40.50.300:FF:000367">
    <property type="entry name" value="ABC transporter G family member 24"/>
    <property type="match status" value="1"/>
</dbReference>
<evidence type="ECO:0000313" key="12">
    <source>
        <dbReference type="Proteomes" id="UP000020467"/>
    </source>
</evidence>
<dbReference type="GO" id="GO:0140359">
    <property type="term" value="F:ABC-type transporter activity"/>
    <property type="evidence" value="ECO:0007669"/>
    <property type="project" value="InterPro"/>
</dbReference>
<protein>
    <recommendedName>
        <fullName evidence="10">ABC transporter domain-containing protein</fullName>
    </recommendedName>
</protein>
<feature type="transmembrane region" description="Helical" evidence="9">
    <location>
        <begin position="1574"/>
        <end position="1594"/>
    </location>
</feature>
<dbReference type="SUPFAM" id="SSF52540">
    <property type="entry name" value="P-loop containing nucleoside triphosphate hydrolases"/>
    <property type="match status" value="1"/>
</dbReference>
<gene>
    <name evidence="11" type="ORF">CFIO01_05938</name>
</gene>
<evidence type="ECO:0000256" key="2">
    <source>
        <dbReference type="ARBA" id="ARBA00010790"/>
    </source>
</evidence>
<dbReference type="SMART" id="SM00382">
    <property type="entry name" value="AAA"/>
    <property type="match status" value="1"/>
</dbReference>
<evidence type="ECO:0000256" key="5">
    <source>
        <dbReference type="ARBA" id="ARBA00022741"/>
    </source>
</evidence>
<evidence type="ECO:0000259" key="10">
    <source>
        <dbReference type="PROSITE" id="PS50893"/>
    </source>
</evidence>
<dbReference type="GO" id="GO:0016020">
    <property type="term" value="C:membrane"/>
    <property type="evidence" value="ECO:0007669"/>
    <property type="project" value="UniProtKB-SubCell"/>
</dbReference>
<dbReference type="InterPro" id="IPR000172">
    <property type="entry name" value="GMC_OxRdtase_N"/>
</dbReference>
<dbReference type="HOGENOM" id="CLU_241669_0_0_1"/>
<dbReference type="EMBL" id="JARH01000045">
    <property type="protein sequence ID" value="EXF86003.1"/>
    <property type="molecule type" value="Genomic_DNA"/>
</dbReference>
<name>A0A010SM81_9PEZI</name>
<dbReference type="InterPro" id="IPR003593">
    <property type="entry name" value="AAA+_ATPase"/>
</dbReference>
<dbReference type="SUPFAM" id="SSF51905">
    <property type="entry name" value="FAD/NAD(P)-binding domain"/>
    <property type="match status" value="1"/>
</dbReference>
<feature type="transmembrane region" description="Helical" evidence="9">
    <location>
        <begin position="1418"/>
        <end position="1437"/>
    </location>
</feature>
<dbReference type="Proteomes" id="UP000020467">
    <property type="component" value="Unassembled WGS sequence"/>
</dbReference>